<dbReference type="PANTHER" id="PTHR34822">
    <property type="entry name" value="GRPB DOMAIN PROTEIN (AFU_ORTHOLOGUE AFUA_1G01530)"/>
    <property type="match status" value="1"/>
</dbReference>
<dbReference type="AlphaFoldDB" id="A0A919SQD6"/>
<reference evidence="1" key="1">
    <citation type="submission" date="2021-03" db="EMBL/GenBank/DDBJ databases">
        <title>Whole genome shotgun sequence of Actinoplanes consettensis NBRC 14913.</title>
        <authorList>
            <person name="Komaki H."/>
            <person name="Tamura T."/>
        </authorList>
    </citation>
    <scope>NUCLEOTIDE SEQUENCE</scope>
    <source>
        <strain evidence="1">NBRC 14913</strain>
    </source>
</reference>
<organism evidence="1 2">
    <name type="scientific">Winogradskya consettensis</name>
    <dbReference type="NCBI Taxonomy" id="113560"/>
    <lineage>
        <taxon>Bacteria</taxon>
        <taxon>Bacillati</taxon>
        <taxon>Actinomycetota</taxon>
        <taxon>Actinomycetes</taxon>
        <taxon>Micromonosporales</taxon>
        <taxon>Micromonosporaceae</taxon>
        <taxon>Winogradskya</taxon>
    </lineage>
</organism>
<dbReference type="Gene3D" id="3.30.460.10">
    <property type="entry name" value="Beta Polymerase, domain 2"/>
    <property type="match status" value="1"/>
</dbReference>
<dbReference type="SUPFAM" id="SSF81301">
    <property type="entry name" value="Nucleotidyltransferase"/>
    <property type="match status" value="1"/>
</dbReference>
<dbReference type="EMBL" id="BOQP01000029">
    <property type="protein sequence ID" value="GIM77085.1"/>
    <property type="molecule type" value="Genomic_DNA"/>
</dbReference>
<evidence type="ECO:0000313" key="2">
    <source>
        <dbReference type="Proteomes" id="UP000680865"/>
    </source>
</evidence>
<dbReference type="Proteomes" id="UP000680865">
    <property type="component" value="Unassembled WGS sequence"/>
</dbReference>
<keyword evidence="2" id="KW-1185">Reference proteome</keyword>
<dbReference type="PANTHER" id="PTHR34822:SF1">
    <property type="entry name" value="GRPB FAMILY PROTEIN"/>
    <property type="match status" value="1"/>
</dbReference>
<evidence type="ECO:0000313" key="1">
    <source>
        <dbReference type="EMBL" id="GIM77085.1"/>
    </source>
</evidence>
<gene>
    <name evidence="1" type="ORF">Aco04nite_53660</name>
</gene>
<protein>
    <recommendedName>
        <fullName evidence="3">GrpB family protein</fullName>
    </recommendedName>
</protein>
<accession>A0A919SQD6</accession>
<evidence type="ECO:0008006" key="3">
    <source>
        <dbReference type="Google" id="ProtNLM"/>
    </source>
</evidence>
<comment type="caution">
    <text evidence="1">The sequence shown here is derived from an EMBL/GenBank/DDBJ whole genome shotgun (WGS) entry which is preliminary data.</text>
</comment>
<dbReference type="InterPro" id="IPR043519">
    <property type="entry name" value="NT_sf"/>
</dbReference>
<proteinExistence type="predicted"/>
<sequence length="200" mass="22419">MEAMRIPPLPAPAAPLTPGQMKLRTVGDRPSEVTKPITVSAYDPEWPHMYAREETRIRAALGDRVIALDHVGSTAVPDLPAKDRLDIDLIVADPADENAYVPDLTAAGYTLRTREPHWYEHRCLWTDSHDVNLHVFGPDCDEYLRHLILRDWLRTHPAARDRYAAQKYEAAAAHPLSMANYVGSKAAVIVDILKRAGLRD</sequence>
<dbReference type="Pfam" id="PF04229">
    <property type="entry name" value="GrpB"/>
    <property type="match status" value="1"/>
</dbReference>
<name>A0A919SQD6_9ACTN</name>
<dbReference type="InterPro" id="IPR007344">
    <property type="entry name" value="GrpB/CoaE"/>
</dbReference>